<evidence type="ECO:0000313" key="2">
    <source>
        <dbReference type="Proteomes" id="UP001501747"/>
    </source>
</evidence>
<proteinExistence type="predicted"/>
<evidence type="ECO:0000313" key="1">
    <source>
        <dbReference type="EMBL" id="GAA4006302.1"/>
    </source>
</evidence>
<dbReference type="EMBL" id="BAABAL010000009">
    <property type="protein sequence ID" value="GAA4006302.1"/>
    <property type="molecule type" value="Genomic_DNA"/>
</dbReference>
<dbReference type="Proteomes" id="UP001501747">
    <property type="component" value="Unassembled WGS sequence"/>
</dbReference>
<keyword evidence="2" id="KW-1185">Reference proteome</keyword>
<evidence type="ECO:0008006" key="3">
    <source>
        <dbReference type="Google" id="ProtNLM"/>
    </source>
</evidence>
<accession>A0ABP7S495</accession>
<name>A0ABP7S495_9PSEU</name>
<organism evidence="1 2">
    <name type="scientific">Allokutzneria multivorans</name>
    <dbReference type="NCBI Taxonomy" id="1142134"/>
    <lineage>
        <taxon>Bacteria</taxon>
        <taxon>Bacillati</taxon>
        <taxon>Actinomycetota</taxon>
        <taxon>Actinomycetes</taxon>
        <taxon>Pseudonocardiales</taxon>
        <taxon>Pseudonocardiaceae</taxon>
        <taxon>Allokutzneria</taxon>
    </lineage>
</organism>
<comment type="caution">
    <text evidence="1">The sequence shown here is derived from an EMBL/GenBank/DDBJ whole genome shotgun (WGS) entry which is preliminary data.</text>
</comment>
<sequence>MSWDDFYRRRDALDAAVATACTHPDTQLPVVTEDPLAGSSMNAIEDLSTAEGVAQALHYRWMLLLTSRVDLALLEAERTGGDLVEAVTSAWHRTAETEPALRRVLDANPVPAASLAREHRMLALAAELACAGDSDENIERIGAALLGLVRSAPKPVAPRCSPLSGLLRKLALSA</sequence>
<gene>
    <name evidence="1" type="ORF">GCM10022247_30020</name>
</gene>
<reference evidence="2" key="1">
    <citation type="journal article" date="2019" name="Int. J. Syst. Evol. Microbiol.">
        <title>The Global Catalogue of Microorganisms (GCM) 10K type strain sequencing project: providing services to taxonomists for standard genome sequencing and annotation.</title>
        <authorList>
            <consortium name="The Broad Institute Genomics Platform"/>
            <consortium name="The Broad Institute Genome Sequencing Center for Infectious Disease"/>
            <person name="Wu L."/>
            <person name="Ma J."/>
        </authorList>
    </citation>
    <scope>NUCLEOTIDE SEQUENCE [LARGE SCALE GENOMIC DNA]</scope>
    <source>
        <strain evidence="2">JCM 17342</strain>
    </source>
</reference>
<dbReference type="RefSeq" id="WP_344875051.1">
    <property type="nucleotide sequence ID" value="NZ_BAABAL010000009.1"/>
</dbReference>
<protein>
    <recommendedName>
        <fullName evidence="3">DUF222 domain-containing protein</fullName>
    </recommendedName>
</protein>